<keyword evidence="2" id="KW-0444">Lipid biosynthesis</keyword>
<dbReference type="GO" id="GO:0003841">
    <property type="term" value="F:1-acylglycerol-3-phosphate O-acyltransferase activity"/>
    <property type="evidence" value="ECO:0007669"/>
    <property type="project" value="UniProtKB-EC"/>
</dbReference>
<dbReference type="InterPro" id="IPR002123">
    <property type="entry name" value="Plipid/glycerol_acylTrfase"/>
</dbReference>
<keyword evidence="3 7" id="KW-0808">Transferase</keyword>
<gene>
    <name evidence="7" type="ORF">CARN3_1435</name>
</gene>
<organism evidence="7">
    <name type="scientific">mine drainage metagenome</name>
    <dbReference type="NCBI Taxonomy" id="410659"/>
    <lineage>
        <taxon>unclassified sequences</taxon>
        <taxon>metagenomes</taxon>
        <taxon>ecological metagenomes</taxon>
    </lineage>
</organism>
<comment type="caution">
    <text evidence="7">The sequence shown here is derived from an EMBL/GenBank/DDBJ whole genome shotgun (WGS) entry which is preliminary data.</text>
</comment>
<evidence type="ECO:0000256" key="2">
    <source>
        <dbReference type="ARBA" id="ARBA00022516"/>
    </source>
</evidence>
<evidence type="ECO:0000259" key="6">
    <source>
        <dbReference type="SMART" id="SM00563"/>
    </source>
</evidence>
<dbReference type="PANTHER" id="PTHR10434:SF64">
    <property type="entry name" value="1-ACYL-SN-GLYCEROL-3-PHOSPHATE ACYLTRANSFERASE-RELATED"/>
    <property type="match status" value="1"/>
</dbReference>
<name>E6PZQ1_9ZZZZ</name>
<protein>
    <submittedName>
        <fullName evidence="7">Putative 1-acylglycerol-3-phosphate O-acyltransferase</fullName>
        <ecNumber evidence="7">2.3.1.51</ecNumber>
    </submittedName>
</protein>
<evidence type="ECO:0000256" key="5">
    <source>
        <dbReference type="ARBA" id="ARBA00023315"/>
    </source>
</evidence>
<evidence type="ECO:0000313" key="7">
    <source>
        <dbReference type="EMBL" id="CBI00410.1"/>
    </source>
</evidence>
<dbReference type="EMBL" id="CABN01000132">
    <property type="protein sequence ID" value="CBI00410.1"/>
    <property type="molecule type" value="Genomic_DNA"/>
</dbReference>
<dbReference type="SUPFAM" id="SSF69593">
    <property type="entry name" value="Glycerol-3-phosphate (1)-acyltransferase"/>
    <property type="match status" value="1"/>
</dbReference>
<dbReference type="SMART" id="SM00563">
    <property type="entry name" value="PlsC"/>
    <property type="match status" value="1"/>
</dbReference>
<evidence type="ECO:0000256" key="4">
    <source>
        <dbReference type="ARBA" id="ARBA00023098"/>
    </source>
</evidence>
<accession>E6PZQ1</accession>
<proteinExistence type="predicted"/>
<dbReference type="PANTHER" id="PTHR10434">
    <property type="entry name" value="1-ACYL-SN-GLYCEROL-3-PHOSPHATE ACYLTRANSFERASE"/>
    <property type="match status" value="1"/>
</dbReference>
<reference evidence="7" key="1">
    <citation type="submission" date="2009-10" db="EMBL/GenBank/DDBJ databases">
        <title>Diversity of trophic interactions inside an arsenic-rich microbial ecosystem.</title>
        <authorList>
            <person name="Bertin P.N."/>
            <person name="Heinrich-Salmeron A."/>
            <person name="Pelletier E."/>
            <person name="Goulhen-Chollet F."/>
            <person name="Arsene-Ploetze F."/>
            <person name="Gallien S."/>
            <person name="Calteau A."/>
            <person name="Vallenet D."/>
            <person name="Casiot C."/>
            <person name="Chane-Woon-Ming B."/>
            <person name="Giloteaux L."/>
            <person name="Barakat M."/>
            <person name="Bonnefoy V."/>
            <person name="Bruneel O."/>
            <person name="Chandler M."/>
            <person name="Cleiss J."/>
            <person name="Duran R."/>
            <person name="Elbaz-Poulichet F."/>
            <person name="Fonknechten N."/>
            <person name="Lauga B."/>
            <person name="Mornico D."/>
            <person name="Ortet P."/>
            <person name="Schaeffer C."/>
            <person name="Siguier P."/>
            <person name="Alexander Thil Smith A."/>
            <person name="Van Dorsselaer A."/>
            <person name="Weissenbach J."/>
            <person name="Medigue C."/>
            <person name="Le Paslier D."/>
        </authorList>
    </citation>
    <scope>NUCLEOTIDE SEQUENCE</scope>
</reference>
<keyword evidence="4" id="KW-0443">Lipid metabolism</keyword>
<keyword evidence="5 7" id="KW-0012">Acyltransferase</keyword>
<dbReference type="AlphaFoldDB" id="E6PZQ1"/>
<evidence type="ECO:0000256" key="3">
    <source>
        <dbReference type="ARBA" id="ARBA00022679"/>
    </source>
</evidence>
<feature type="domain" description="Phospholipid/glycerol acyltransferase" evidence="6">
    <location>
        <begin position="61"/>
        <end position="173"/>
    </location>
</feature>
<dbReference type="Pfam" id="PF01553">
    <property type="entry name" value="Acyltransferase"/>
    <property type="match status" value="1"/>
</dbReference>
<sequence>MLAYWIRFACIWARARFAGRAVTDVERAQWMSSGCRVLARSLGIRVRVELARGATLPDGPILIAANHLSYLDIAIFAAAAPCAFVAKREIASWPLFGILGRLGGTIFVDRESRLSAWKTVEAMKHRLRQGVPILFFPEGTSTDGENVMHFHSPLFAAAVACHGKVIPAAVRYTSEHEGAHAGERALCWYGDEHFLPHLMRVMRTRGFVATVRFEKEVTAPDRKAAAWRAMDAVTRMREHLLEHDFEDLHPNCTEDGGHRQYSASIVTA</sequence>
<dbReference type="EC" id="2.3.1.51" evidence="7"/>
<comment type="pathway">
    <text evidence="1">Lipid metabolism.</text>
</comment>
<dbReference type="CDD" id="cd07989">
    <property type="entry name" value="LPLAT_AGPAT-like"/>
    <property type="match status" value="1"/>
</dbReference>
<dbReference type="GO" id="GO:0006654">
    <property type="term" value="P:phosphatidic acid biosynthetic process"/>
    <property type="evidence" value="ECO:0007669"/>
    <property type="project" value="TreeGrafter"/>
</dbReference>
<evidence type="ECO:0000256" key="1">
    <source>
        <dbReference type="ARBA" id="ARBA00005189"/>
    </source>
</evidence>